<dbReference type="GO" id="GO:0003824">
    <property type="term" value="F:catalytic activity"/>
    <property type="evidence" value="ECO:0007669"/>
    <property type="project" value="InterPro"/>
</dbReference>
<dbReference type="PANTHER" id="PTHR36306">
    <property type="entry name" value="ALPHA-AMYLASE-RELATED-RELATED"/>
    <property type="match status" value="1"/>
</dbReference>
<dbReference type="EMBL" id="AGWK01000018">
    <property type="protein sequence ID" value="EHO72885.1"/>
    <property type="molecule type" value="Genomic_DNA"/>
</dbReference>
<protein>
    <recommendedName>
        <fullName evidence="4">Glycoside hydrolase family 57 N-terminal domain-containing protein</fullName>
    </recommendedName>
</protein>
<gene>
    <name evidence="5" type="ORF">HMPREF9140_00645</name>
</gene>
<keyword evidence="2" id="KW-0119">Carbohydrate metabolism</keyword>
<dbReference type="AlphaFoldDB" id="H1Q157"/>
<accession>H1Q157</accession>
<evidence type="ECO:0000313" key="5">
    <source>
        <dbReference type="EMBL" id="EHO72885.1"/>
    </source>
</evidence>
<dbReference type="Pfam" id="PF03065">
    <property type="entry name" value="Glyco_hydro_57"/>
    <property type="match status" value="1"/>
</dbReference>
<dbReference type="eggNOG" id="COG1449">
    <property type="taxonomic scope" value="Bacteria"/>
</dbReference>
<dbReference type="InterPro" id="IPR011330">
    <property type="entry name" value="Glyco_hydro/deAcase_b/a-brl"/>
</dbReference>
<proteinExistence type="inferred from homology"/>
<dbReference type="HOGENOM" id="CLU_033691_0_0_10"/>
<dbReference type="PATRIC" id="fig|883158.3.peg.660"/>
<dbReference type="PANTHER" id="PTHR36306:SF1">
    <property type="entry name" value="ALPHA-AMYLASE-RELATED"/>
    <property type="match status" value="1"/>
</dbReference>
<dbReference type="GO" id="GO:0005975">
    <property type="term" value="P:carbohydrate metabolic process"/>
    <property type="evidence" value="ECO:0007669"/>
    <property type="project" value="InterPro"/>
</dbReference>
<dbReference type="CDD" id="cd10795">
    <property type="entry name" value="GH57N_MJA1_like"/>
    <property type="match status" value="1"/>
</dbReference>
<dbReference type="Gene3D" id="3.20.110.20">
    <property type="match status" value="1"/>
</dbReference>
<evidence type="ECO:0000256" key="2">
    <source>
        <dbReference type="ARBA" id="ARBA00023277"/>
    </source>
</evidence>
<feature type="domain" description="Glycoside hydrolase family 57 N-terminal" evidence="4">
    <location>
        <begin position="6"/>
        <end position="285"/>
    </location>
</feature>
<evidence type="ECO:0000259" key="4">
    <source>
        <dbReference type="Pfam" id="PF03065"/>
    </source>
</evidence>
<dbReference type="STRING" id="883158.HMPREF9140_00645"/>
<feature type="region of interest" description="Disordered" evidence="3">
    <location>
        <begin position="431"/>
        <end position="467"/>
    </location>
</feature>
<evidence type="ECO:0000313" key="6">
    <source>
        <dbReference type="Proteomes" id="UP000016023"/>
    </source>
</evidence>
<comment type="similarity">
    <text evidence="1">Belongs to the glycosyl hydrolase 57 family.</text>
</comment>
<reference evidence="5 6" key="1">
    <citation type="submission" date="2011-12" db="EMBL/GenBank/DDBJ databases">
        <title>The Genome Sequence of Prevotella micans F0438.</title>
        <authorList>
            <consortium name="The Broad Institute Genome Sequencing Platform"/>
            <person name="Earl A."/>
            <person name="Ward D."/>
            <person name="Feldgarden M."/>
            <person name="Gevers D."/>
            <person name="Izard J."/>
            <person name="Baranova O.V."/>
            <person name="Blanton J.M."/>
            <person name="Wade W.G."/>
            <person name="Dewhirst F.E."/>
            <person name="Young S.K."/>
            <person name="Zeng Q."/>
            <person name="Gargeya S."/>
            <person name="Fitzgerald M."/>
            <person name="Haas B."/>
            <person name="Abouelleil A."/>
            <person name="Alvarado L."/>
            <person name="Arachchi H.M."/>
            <person name="Berlin A."/>
            <person name="Chapman S.B."/>
            <person name="Gearin G."/>
            <person name="Goldberg J."/>
            <person name="Griggs A."/>
            <person name="Gujja S."/>
            <person name="Hansen M."/>
            <person name="Heiman D."/>
            <person name="Howarth C."/>
            <person name="Larimer J."/>
            <person name="Lui A."/>
            <person name="MacDonald P.J.P."/>
            <person name="McCowen C."/>
            <person name="Montmayeur A."/>
            <person name="Murphy C."/>
            <person name="Neiman D."/>
            <person name="Pearson M."/>
            <person name="Priest M."/>
            <person name="Roberts A."/>
            <person name="Saif S."/>
            <person name="Shea T."/>
            <person name="Sisk P."/>
            <person name="Stolte C."/>
            <person name="Sykes S."/>
            <person name="Wortman J."/>
            <person name="Nusbaum C."/>
            <person name="Birren B."/>
        </authorList>
    </citation>
    <scope>NUCLEOTIDE SEQUENCE [LARGE SCALE GENOMIC DNA]</scope>
    <source>
        <strain evidence="5 6">F0438</strain>
    </source>
</reference>
<dbReference type="Proteomes" id="UP000016023">
    <property type="component" value="Unassembled WGS sequence"/>
</dbReference>
<feature type="compositionally biased region" description="Basic residues" evidence="3">
    <location>
        <begin position="443"/>
        <end position="458"/>
    </location>
</feature>
<dbReference type="InterPro" id="IPR052046">
    <property type="entry name" value="GH57_Enzymes"/>
</dbReference>
<dbReference type="RefSeq" id="WP_006951699.1">
    <property type="nucleotide sequence ID" value="NZ_JH594521.1"/>
</dbReference>
<sequence>MKTICLYFEIHQVIHLRRYRFFDIGTDHYYYDNYENERSIADIVERSYMPALDTLHQMILDGGKYFKLAFSLSGVGIESLEQYAPQVLEKLSQLAETGCVEFLAEPYSHGLASLANEESFKDEVKRQCKKIEEYFNQTPKVLRNSSLIYSNDIGVLATQMGFKGMLTEGAKHVLGWKSPHYLYHCIDAPKLKLLLRDITMSDDISLRFANTEWEGYPLFADTFVDRIAALPDEEQFIGLFMDLTALGISQPLSSNILDFLRAIPVYAKQRGINFSTPTEVCMKMKSISPLDVPDILSWMDEERDVSTWLGNPMQREAFEKLYSVADRVRITNDPRLNQDWDYLQASNNFRFMSTKSTNVGIDRGIYSSPFDAFTNYMNILGDFINRVNNLYPEEIDNDELNSLLTTIRNQGEEIEMKEKEISRLQAKIEEYETEQIESSSKSISRKPSTRKSAPKKKSTTKESSSKK</sequence>
<keyword evidence="6" id="KW-1185">Reference proteome</keyword>
<evidence type="ECO:0000256" key="3">
    <source>
        <dbReference type="SAM" id="MobiDB-lite"/>
    </source>
</evidence>
<organism evidence="5 6">
    <name type="scientific">Prevotella micans F0438</name>
    <dbReference type="NCBI Taxonomy" id="883158"/>
    <lineage>
        <taxon>Bacteria</taxon>
        <taxon>Pseudomonadati</taxon>
        <taxon>Bacteroidota</taxon>
        <taxon>Bacteroidia</taxon>
        <taxon>Bacteroidales</taxon>
        <taxon>Prevotellaceae</taxon>
        <taxon>Prevotella</taxon>
    </lineage>
</organism>
<dbReference type="SUPFAM" id="SSF88713">
    <property type="entry name" value="Glycoside hydrolase/deacetylase"/>
    <property type="match status" value="1"/>
</dbReference>
<evidence type="ECO:0000256" key="1">
    <source>
        <dbReference type="ARBA" id="ARBA00006821"/>
    </source>
</evidence>
<dbReference type="InterPro" id="IPR004300">
    <property type="entry name" value="Glyco_hydro_57_N"/>
</dbReference>
<comment type="caution">
    <text evidence="5">The sequence shown here is derived from an EMBL/GenBank/DDBJ whole genome shotgun (WGS) entry which is preliminary data.</text>
</comment>
<name>H1Q157_9BACT</name>